<feature type="compositionally biased region" description="Basic residues" evidence="1">
    <location>
        <begin position="175"/>
        <end position="189"/>
    </location>
</feature>
<accession>A0A4U8YHE2</accession>
<dbReference type="EMBL" id="CAADHO010000001">
    <property type="protein sequence ID" value="VFQ42976.1"/>
    <property type="molecule type" value="Genomic_DNA"/>
</dbReference>
<sequence length="208" mass="24215">MTYHLYRVPRTRTEAWRSPATPQKRKPLGPAYFPPPLCQRPKLPPTPEDPWPVGCVPRTETDAWRSPATPQKWKPLARDYLSPMTYHLYRVPRTETDAWRSPTPPRKRNPLGHDFLSPMIYNLISRPTYRNPIMALLDAPTSFAWFHCRPTPKRTNSNTKHGFYSQLTERGKFFRTSHASKKKIGRSLKGKREGATPSNTGREEWAHR</sequence>
<dbReference type="AlphaFoldDB" id="A0A4U8YHE2"/>
<proteinExistence type="predicted"/>
<feature type="region of interest" description="Disordered" evidence="1">
    <location>
        <begin position="14"/>
        <end position="50"/>
    </location>
</feature>
<feature type="region of interest" description="Disordered" evidence="1">
    <location>
        <begin position="175"/>
        <end position="208"/>
    </location>
</feature>
<evidence type="ECO:0000313" key="2">
    <source>
        <dbReference type="EMBL" id="VFQ42976.1"/>
    </source>
</evidence>
<gene>
    <name evidence="2" type="ORF">MSL71_5980</name>
</gene>
<feature type="compositionally biased region" description="Pro residues" evidence="1">
    <location>
        <begin position="32"/>
        <end position="50"/>
    </location>
</feature>
<dbReference type="Proteomes" id="UP000507962">
    <property type="component" value="Unassembled WGS sequence"/>
</dbReference>
<reference evidence="2 3" key="1">
    <citation type="submission" date="2019-03" db="EMBL/GenBank/DDBJ databases">
        <authorList>
            <person name="Nijsse B."/>
        </authorList>
    </citation>
    <scope>NUCLEOTIDE SEQUENCE [LARGE SCALE GENOMIC DNA]</scope>
    <source>
        <strain evidence="2">Desulfoluna butyratoxydans MSL71</strain>
    </source>
</reference>
<evidence type="ECO:0000313" key="3">
    <source>
        <dbReference type="Proteomes" id="UP000507962"/>
    </source>
</evidence>
<evidence type="ECO:0000256" key="1">
    <source>
        <dbReference type="SAM" id="MobiDB-lite"/>
    </source>
</evidence>
<organism evidence="2 3">
    <name type="scientific">Desulfoluna butyratoxydans</name>
    <dbReference type="NCBI Taxonomy" id="231438"/>
    <lineage>
        <taxon>Bacteria</taxon>
        <taxon>Pseudomonadati</taxon>
        <taxon>Thermodesulfobacteriota</taxon>
        <taxon>Desulfobacteria</taxon>
        <taxon>Desulfobacterales</taxon>
        <taxon>Desulfolunaceae</taxon>
        <taxon>Desulfoluna</taxon>
    </lineage>
</organism>
<name>A0A4U8YHE2_9BACT</name>
<keyword evidence="3" id="KW-1185">Reference proteome</keyword>
<protein>
    <submittedName>
        <fullName evidence="2">Uncharacterized protein</fullName>
    </submittedName>
</protein>